<dbReference type="Pfam" id="PF13649">
    <property type="entry name" value="Methyltransf_25"/>
    <property type="match status" value="1"/>
</dbReference>
<dbReference type="Proteomes" id="UP001596047">
    <property type="component" value="Unassembled WGS sequence"/>
</dbReference>
<dbReference type="InterPro" id="IPR041698">
    <property type="entry name" value="Methyltransf_25"/>
</dbReference>
<dbReference type="RefSeq" id="WP_379192308.1">
    <property type="nucleotide sequence ID" value="NZ_JBHSOW010000130.1"/>
</dbReference>
<dbReference type="GO" id="GO:0032259">
    <property type="term" value="P:methylation"/>
    <property type="evidence" value="ECO:0007669"/>
    <property type="project" value="UniProtKB-KW"/>
</dbReference>
<dbReference type="GO" id="GO:0008168">
    <property type="term" value="F:methyltransferase activity"/>
    <property type="evidence" value="ECO:0007669"/>
    <property type="project" value="UniProtKB-KW"/>
</dbReference>
<organism evidence="3 4">
    <name type="scientific">Paenibacillus solisilvae</name>
    <dbReference type="NCBI Taxonomy" id="2486751"/>
    <lineage>
        <taxon>Bacteria</taxon>
        <taxon>Bacillati</taxon>
        <taxon>Bacillota</taxon>
        <taxon>Bacilli</taxon>
        <taxon>Bacillales</taxon>
        <taxon>Paenibacillaceae</taxon>
        <taxon>Paenibacillus</taxon>
    </lineage>
</organism>
<dbReference type="SUPFAM" id="SSF53335">
    <property type="entry name" value="S-adenosyl-L-methionine-dependent methyltransferases"/>
    <property type="match status" value="1"/>
</dbReference>
<keyword evidence="4" id="KW-1185">Reference proteome</keyword>
<sequence>MELKNTFNEVAPEYDKYRPNYPTQLFLDILEYASITPSHPILEIGCGTGQATKGFVDLGYDHVTCIELGQKLAEFTREKFKANTNVNIINSSFEEWQSAKKQFDLIISATAFHFIQPSSSGIGRHLTCSVTKDQLHCSGRFTFQHSTMFLIKLGEVILPMHLILMTLMHQQLSRSLTKGLI</sequence>
<keyword evidence="3" id="KW-0489">Methyltransferase</keyword>
<evidence type="ECO:0000313" key="3">
    <source>
        <dbReference type="EMBL" id="MFC5653594.1"/>
    </source>
</evidence>
<keyword evidence="1" id="KW-0808">Transferase</keyword>
<evidence type="ECO:0000259" key="2">
    <source>
        <dbReference type="Pfam" id="PF13649"/>
    </source>
</evidence>
<comment type="caution">
    <text evidence="3">The sequence shown here is derived from an EMBL/GenBank/DDBJ whole genome shotgun (WGS) entry which is preliminary data.</text>
</comment>
<protein>
    <submittedName>
        <fullName evidence="3">Class I SAM-dependent DNA methyltransferase</fullName>
    </submittedName>
</protein>
<dbReference type="PANTHER" id="PTHR43861">
    <property type="entry name" value="TRANS-ACONITATE 2-METHYLTRANSFERASE-RELATED"/>
    <property type="match status" value="1"/>
</dbReference>
<evidence type="ECO:0000256" key="1">
    <source>
        <dbReference type="ARBA" id="ARBA00022679"/>
    </source>
</evidence>
<dbReference type="Gene3D" id="3.40.50.150">
    <property type="entry name" value="Vaccinia Virus protein VP39"/>
    <property type="match status" value="1"/>
</dbReference>
<accession>A0ABW0W9C5</accession>
<reference evidence="4" key="1">
    <citation type="journal article" date="2019" name="Int. J. Syst. Evol. Microbiol.">
        <title>The Global Catalogue of Microorganisms (GCM) 10K type strain sequencing project: providing services to taxonomists for standard genome sequencing and annotation.</title>
        <authorList>
            <consortium name="The Broad Institute Genomics Platform"/>
            <consortium name="The Broad Institute Genome Sequencing Center for Infectious Disease"/>
            <person name="Wu L."/>
            <person name="Ma J."/>
        </authorList>
    </citation>
    <scope>NUCLEOTIDE SEQUENCE [LARGE SCALE GENOMIC DNA]</scope>
    <source>
        <strain evidence="4">CGMCC 1.3240</strain>
    </source>
</reference>
<evidence type="ECO:0000313" key="4">
    <source>
        <dbReference type="Proteomes" id="UP001596047"/>
    </source>
</evidence>
<name>A0ABW0W9C5_9BACL</name>
<gene>
    <name evidence="3" type="ORF">ACFPYJ_31640</name>
</gene>
<feature type="domain" description="Methyltransferase" evidence="2">
    <location>
        <begin position="41"/>
        <end position="118"/>
    </location>
</feature>
<dbReference type="InterPro" id="IPR029063">
    <property type="entry name" value="SAM-dependent_MTases_sf"/>
</dbReference>
<dbReference type="EMBL" id="JBHSOW010000130">
    <property type="protein sequence ID" value="MFC5653594.1"/>
    <property type="molecule type" value="Genomic_DNA"/>
</dbReference>
<proteinExistence type="predicted"/>
<dbReference type="CDD" id="cd02440">
    <property type="entry name" value="AdoMet_MTases"/>
    <property type="match status" value="1"/>
</dbReference>